<dbReference type="PANTHER" id="PTHR23221:SF7">
    <property type="entry name" value="PHOSPHATIDYLINOSITOL-GLYCAN-SPECIFIC PHOSPHOLIPASE D"/>
    <property type="match status" value="1"/>
</dbReference>
<dbReference type="Gene3D" id="2.130.10.130">
    <property type="entry name" value="Integrin alpha, N-terminal"/>
    <property type="match status" value="3"/>
</dbReference>
<accession>A0ABP6TN87</accession>
<keyword evidence="2" id="KW-0677">Repeat</keyword>
<keyword evidence="1 5" id="KW-0732">Signal</keyword>
<reference evidence="7" key="1">
    <citation type="journal article" date="2019" name="Int. J. Syst. Evol. Microbiol.">
        <title>The Global Catalogue of Microorganisms (GCM) 10K type strain sequencing project: providing services to taxonomists for standard genome sequencing and annotation.</title>
        <authorList>
            <consortium name="The Broad Institute Genomics Platform"/>
            <consortium name="The Broad Institute Genome Sequencing Center for Infectious Disease"/>
            <person name="Wu L."/>
            <person name="Ma J."/>
        </authorList>
    </citation>
    <scope>NUCLEOTIDE SEQUENCE [LARGE SCALE GENOMIC DNA]</scope>
    <source>
        <strain evidence="7">JCM 4816</strain>
    </source>
</reference>
<protein>
    <submittedName>
        <fullName evidence="6">FG-GAP repeat protein</fullName>
    </submittedName>
</protein>
<evidence type="ECO:0000256" key="5">
    <source>
        <dbReference type="SAM" id="SignalP"/>
    </source>
</evidence>
<evidence type="ECO:0000256" key="3">
    <source>
        <dbReference type="ARBA" id="ARBA00022801"/>
    </source>
</evidence>
<dbReference type="SUPFAM" id="SSF69318">
    <property type="entry name" value="Integrin alpha N-terminal domain"/>
    <property type="match status" value="1"/>
</dbReference>
<dbReference type="InterPro" id="IPR013517">
    <property type="entry name" value="FG-GAP"/>
</dbReference>
<sequence>MRKRTLLMSAVMLASGLTPLVAGAAQGAAGTPGDINRDGYRDVVVSAPDATVAGRAKAGAVVVLYGTARGLDTTRRTVVTQNSTGIPGSAEAGDRFGAAVVVHDLNADGYGDLVVGAPGEEVSGDVGGGSVTVVWGTASGPTRARTIPDPWPSSHDAFGRTLAVGTYDSLNPVNDGRLSIAVGANDAEVTFVPADGSAQSNTSGTGTPFNPAHGVVALTAVDLPNTDGDRLMIHGRGAGDDGWGYDGQGDDPGTWLTDPGGFESHTLPAGTVSAVGNLDGNGSPDLVVGNPEDPAQSPGTSLGGRVTVYYDAAYGGSPSRVQTIGQDTAGVPGAGEAGDRFGASVAIGDTDKDGRADLVIGTPGEDGTTGAVTVVRGTTGTLDTAHARNWTQNSTGVPGGSEKGDAFGSSVRLVDTDKDGYADLLIGAPGENGGAGSVWALRGSAASVTATGAVSFGTGGAGLGSAGAARLGGLVTGP</sequence>
<dbReference type="SMART" id="SM00191">
    <property type="entry name" value="Int_alpha"/>
    <property type="match status" value="5"/>
</dbReference>
<name>A0ABP6TN87_9ACTN</name>
<dbReference type="PANTHER" id="PTHR23221">
    <property type="entry name" value="GLYCOSYLPHOSPHATIDYLINOSITOL PHOSPHOLIPASE D"/>
    <property type="match status" value="1"/>
</dbReference>
<dbReference type="InterPro" id="IPR028994">
    <property type="entry name" value="Integrin_alpha_N"/>
</dbReference>
<evidence type="ECO:0000313" key="7">
    <source>
        <dbReference type="Proteomes" id="UP001501455"/>
    </source>
</evidence>
<evidence type="ECO:0000256" key="1">
    <source>
        <dbReference type="ARBA" id="ARBA00022729"/>
    </source>
</evidence>
<evidence type="ECO:0000256" key="4">
    <source>
        <dbReference type="ARBA" id="ARBA00023180"/>
    </source>
</evidence>
<feature type="chain" id="PRO_5045313041" evidence="5">
    <location>
        <begin position="25"/>
        <end position="478"/>
    </location>
</feature>
<keyword evidence="4" id="KW-0325">Glycoprotein</keyword>
<evidence type="ECO:0000313" key="6">
    <source>
        <dbReference type="EMBL" id="GAA3496208.1"/>
    </source>
</evidence>
<dbReference type="EMBL" id="BAAAXF010000022">
    <property type="protein sequence ID" value="GAA3496208.1"/>
    <property type="molecule type" value="Genomic_DNA"/>
</dbReference>
<dbReference type="InterPro" id="IPR013519">
    <property type="entry name" value="Int_alpha_beta-p"/>
</dbReference>
<gene>
    <name evidence="6" type="ORF">GCM10019016_033090</name>
</gene>
<evidence type="ECO:0000256" key="2">
    <source>
        <dbReference type="ARBA" id="ARBA00022737"/>
    </source>
</evidence>
<comment type="caution">
    <text evidence="6">The sequence shown here is derived from an EMBL/GenBank/DDBJ whole genome shotgun (WGS) entry which is preliminary data.</text>
</comment>
<organism evidence="6 7">
    <name type="scientific">Streptomyces prasinosporus</name>
    <dbReference type="NCBI Taxonomy" id="68256"/>
    <lineage>
        <taxon>Bacteria</taxon>
        <taxon>Bacillati</taxon>
        <taxon>Actinomycetota</taxon>
        <taxon>Actinomycetes</taxon>
        <taxon>Kitasatosporales</taxon>
        <taxon>Streptomycetaceae</taxon>
        <taxon>Streptomyces</taxon>
        <taxon>Streptomyces albogriseolus group</taxon>
    </lineage>
</organism>
<proteinExistence type="predicted"/>
<dbReference type="Pfam" id="PF01839">
    <property type="entry name" value="FG-GAP"/>
    <property type="match status" value="5"/>
</dbReference>
<dbReference type="RefSeq" id="WP_345576395.1">
    <property type="nucleotide sequence ID" value="NZ_BAAAXF010000022.1"/>
</dbReference>
<dbReference type="Proteomes" id="UP001501455">
    <property type="component" value="Unassembled WGS sequence"/>
</dbReference>
<keyword evidence="7" id="KW-1185">Reference proteome</keyword>
<keyword evidence="3" id="KW-0378">Hydrolase</keyword>
<feature type="signal peptide" evidence="5">
    <location>
        <begin position="1"/>
        <end position="24"/>
    </location>
</feature>
<dbReference type="PROSITE" id="PS51470">
    <property type="entry name" value="FG_GAP"/>
    <property type="match status" value="3"/>
</dbReference>